<keyword evidence="1" id="KW-1133">Transmembrane helix</keyword>
<feature type="transmembrane region" description="Helical" evidence="1">
    <location>
        <begin position="84"/>
        <end position="103"/>
    </location>
</feature>
<evidence type="ECO:0000256" key="1">
    <source>
        <dbReference type="SAM" id="Phobius"/>
    </source>
</evidence>
<keyword evidence="3" id="KW-1185">Reference proteome</keyword>
<organism evidence="2 3">
    <name type="scientific">Bartonella chomelii</name>
    <dbReference type="NCBI Taxonomy" id="236402"/>
    <lineage>
        <taxon>Bacteria</taxon>
        <taxon>Pseudomonadati</taxon>
        <taxon>Pseudomonadota</taxon>
        <taxon>Alphaproteobacteria</taxon>
        <taxon>Hyphomicrobiales</taxon>
        <taxon>Bartonellaceae</taxon>
        <taxon>Bartonella</taxon>
    </lineage>
</organism>
<feature type="transmembrane region" description="Helical" evidence="1">
    <location>
        <begin position="109"/>
        <end position="129"/>
    </location>
</feature>
<accession>A0ABR6E4M1</accession>
<gene>
    <name evidence="2" type="ORF">GGR10_001381</name>
</gene>
<dbReference type="EMBL" id="JACJIR010000014">
    <property type="protein sequence ID" value="MBA9083509.1"/>
    <property type="molecule type" value="Genomic_DNA"/>
</dbReference>
<dbReference type="RefSeq" id="WP_182480431.1">
    <property type="nucleotide sequence ID" value="NZ_CAWPNC010000014.1"/>
</dbReference>
<keyword evidence="1" id="KW-0812">Transmembrane</keyword>
<keyword evidence="1" id="KW-0472">Membrane</keyword>
<name>A0ABR6E4M1_9HYPH</name>
<dbReference type="Proteomes" id="UP000548119">
    <property type="component" value="Unassembled WGS sequence"/>
</dbReference>
<sequence length="155" mass="17928">MMTSRNISYKKSTRIHKKQKKQPLQLEQLQRAGDTLGNQDTSFILSQSLVKVTADCRPRTTIHYAVTEQEIDALKDCSIYIQHFDTVLGILLGAVVTLVLGLIWDRTHWVEKTIVSFIISVFIGWLFYLKRKKLSRAEKIWQYIKEASEGVNEKT</sequence>
<evidence type="ECO:0000313" key="2">
    <source>
        <dbReference type="EMBL" id="MBA9083509.1"/>
    </source>
</evidence>
<comment type="caution">
    <text evidence="2">The sequence shown here is derived from an EMBL/GenBank/DDBJ whole genome shotgun (WGS) entry which is preliminary data.</text>
</comment>
<reference evidence="2 3" key="1">
    <citation type="submission" date="2020-08" db="EMBL/GenBank/DDBJ databases">
        <title>Genomic Encyclopedia of Type Strains, Phase IV (KMG-IV): sequencing the most valuable type-strain genomes for metagenomic binning, comparative biology and taxonomic classification.</title>
        <authorList>
            <person name="Goeker M."/>
        </authorList>
    </citation>
    <scope>NUCLEOTIDE SEQUENCE [LARGE SCALE GENOMIC DNA]</scope>
    <source>
        <strain evidence="2 3">DSM 21431</strain>
    </source>
</reference>
<protein>
    <submittedName>
        <fullName evidence="2">Uncharacterized protein</fullName>
    </submittedName>
</protein>
<proteinExistence type="predicted"/>
<evidence type="ECO:0000313" key="3">
    <source>
        <dbReference type="Proteomes" id="UP000548119"/>
    </source>
</evidence>